<dbReference type="PROSITE" id="PS51764">
    <property type="entry name" value="GH26"/>
    <property type="match status" value="1"/>
</dbReference>
<dbReference type="InterPro" id="IPR003961">
    <property type="entry name" value="FN3_dom"/>
</dbReference>
<dbReference type="InterPro" id="IPR022790">
    <property type="entry name" value="GH26_dom"/>
</dbReference>
<dbReference type="InterPro" id="IPR036116">
    <property type="entry name" value="FN3_sf"/>
</dbReference>
<name>A0A402D6J2_9BACT</name>
<dbReference type="InterPro" id="IPR013783">
    <property type="entry name" value="Ig-like_fold"/>
</dbReference>
<organism evidence="5 6">
    <name type="scientific">Capsulimonas corticalis</name>
    <dbReference type="NCBI Taxonomy" id="2219043"/>
    <lineage>
        <taxon>Bacteria</taxon>
        <taxon>Bacillati</taxon>
        <taxon>Armatimonadota</taxon>
        <taxon>Armatimonadia</taxon>
        <taxon>Capsulimonadales</taxon>
        <taxon>Capsulimonadaceae</taxon>
        <taxon>Capsulimonas</taxon>
    </lineage>
</organism>
<comment type="similarity">
    <text evidence="1 4">Belongs to the glycosyl hydrolase 26 family.</text>
</comment>
<dbReference type="SUPFAM" id="SSF51445">
    <property type="entry name" value="(Trans)glycosidases"/>
    <property type="match status" value="1"/>
</dbReference>
<dbReference type="SUPFAM" id="SSF49265">
    <property type="entry name" value="Fibronectin type III"/>
    <property type="match status" value="1"/>
</dbReference>
<dbReference type="PROSITE" id="PS50853">
    <property type="entry name" value="FN3"/>
    <property type="match status" value="1"/>
</dbReference>
<keyword evidence="3 4" id="KW-0326">Glycosidase</keyword>
<dbReference type="AlphaFoldDB" id="A0A402D6J2"/>
<feature type="active site" description="Proton donor" evidence="4">
    <location>
        <position position="166"/>
    </location>
</feature>
<dbReference type="Pfam" id="PF02156">
    <property type="entry name" value="Glyco_hydro_26"/>
    <property type="match status" value="1"/>
</dbReference>
<feature type="active site" description="Nucleophile" evidence="4">
    <location>
        <position position="290"/>
    </location>
</feature>
<dbReference type="Gene3D" id="2.60.40.10">
    <property type="entry name" value="Immunoglobulins"/>
    <property type="match status" value="1"/>
</dbReference>
<evidence type="ECO:0000256" key="1">
    <source>
        <dbReference type="ARBA" id="ARBA00007754"/>
    </source>
</evidence>
<sequence>MAACALGIAALLPASKPAAAATSFEQSVYLYNQAYDLNLNGPAGQGTGNWGSYRSWLGVANLGAEADPGWGPGDWYDCCQHVNWNSPWSTMQQRYGANLPTVILGMGQMPADPNGNDSWNQKLAWEDATWQAEANNDPTIMSYFANYAQEVNSLGFKKVIVRLGYEFDGGWNPFGNLNVMSNMPNNYIAAWRNIVNTMRANDPNHLIKFCWNPTDGNVQVWAPNFYPGDAYVDYIGIDTYDYAYGGVYPVGTTQPTQAQRDSAWFNSELPRINVFADLARTHGKPMVIGEWGLWQLNDGSHPSGGDNTSYLQRMYNWMSDPNNHVAAECYFEAPADGNSSLSGIFGATTFPKSAALYKQLFGDAGFTSVPPVPAGLSATAASGQVSLSWDFTGGATSYNIYRGTTAGGESATAIATGVTATSYVNTGLTNGTRYYYKIKGVNSKGASAYSSEVNATPVVPANYLVNPGFEAGNLSGWNMWVGGNSGAAYASNYTGDARTGSWGYTNWSTSPYELTLYQQVTVPNGSHTISAWVKNSGGQAACQMIVQYHGGSPVTVNIPAASAWIKISTTVNVTTGTLEVSFYSHASGNQWLNLDDVVVN</sequence>
<dbReference type="InterPro" id="IPR000805">
    <property type="entry name" value="Glyco_hydro_26"/>
</dbReference>
<reference evidence="5 6" key="1">
    <citation type="journal article" date="2019" name="Int. J. Syst. Evol. Microbiol.">
        <title>Capsulimonas corticalis gen. nov., sp. nov., an aerobic capsulated bacterium, of a novel bacterial order, Capsulimonadales ord. nov., of the class Armatimonadia of the phylum Armatimonadetes.</title>
        <authorList>
            <person name="Li J."/>
            <person name="Kudo C."/>
            <person name="Tonouchi A."/>
        </authorList>
    </citation>
    <scope>NUCLEOTIDE SEQUENCE [LARGE SCALE GENOMIC DNA]</scope>
    <source>
        <strain evidence="5 6">AX-7</strain>
    </source>
</reference>
<dbReference type="EMBL" id="AP025739">
    <property type="protein sequence ID" value="BDI32439.1"/>
    <property type="molecule type" value="Genomic_DNA"/>
</dbReference>
<keyword evidence="2 4" id="KW-0378">Hydrolase</keyword>
<evidence type="ECO:0000256" key="2">
    <source>
        <dbReference type="ARBA" id="ARBA00022801"/>
    </source>
</evidence>
<dbReference type="Gene3D" id="2.60.120.260">
    <property type="entry name" value="Galactose-binding domain-like"/>
    <property type="match status" value="1"/>
</dbReference>
<dbReference type="KEGG" id="ccot:CCAX7_44900"/>
<evidence type="ECO:0000256" key="4">
    <source>
        <dbReference type="PROSITE-ProRule" id="PRU01100"/>
    </source>
</evidence>
<dbReference type="GO" id="GO:0016985">
    <property type="term" value="F:mannan endo-1,4-beta-mannosidase activity"/>
    <property type="evidence" value="ECO:0007669"/>
    <property type="project" value="InterPro"/>
</dbReference>
<dbReference type="GO" id="GO:0006080">
    <property type="term" value="P:substituted mannan metabolic process"/>
    <property type="evidence" value="ECO:0007669"/>
    <property type="project" value="InterPro"/>
</dbReference>
<dbReference type="PANTHER" id="PTHR40079">
    <property type="entry name" value="MANNAN ENDO-1,4-BETA-MANNOSIDASE E-RELATED"/>
    <property type="match status" value="1"/>
</dbReference>
<evidence type="ECO:0000256" key="3">
    <source>
        <dbReference type="ARBA" id="ARBA00023295"/>
    </source>
</evidence>
<dbReference type="Proteomes" id="UP000287394">
    <property type="component" value="Chromosome"/>
</dbReference>
<protein>
    <submittedName>
        <fullName evidence="5">Uncharacterized protein</fullName>
    </submittedName>
</protein>
<evidence type="ECO:0000313" key="5">
    <source>
        <dbReference type="EMBL" id="BDI32439.1"/>
    </source>
</evidence>
<gene>
    <name evidence="5" type="ORF">CCAX7_44900</name>
</gene>
<dbReference type="InterPro" id="IPR017853">
    <property type="entry name" value="GH"/>
</dbReference>
<keyword evidence="6" id="KW-1185">Reference proteome</keyword>
<accession>A0A402D6J2</accession>
<dbReference type="PANTHER" id="PTHR40079:SF4">
    <property type="entry name" value="GH26 DOMAIN-CONTAINING PROTEIN-RELATED"/>
    <property type="match status" value="1"/>
</dbReference>
<evidence type="ECO:0000313" key="6">
    <source>
        <dbReference type="Proteomes" id="UP000287394"/>
    </source>
</evidence>
<dbReference type="CDD" id="cd00063">
    <property type="entry name" value="FN3"/>
    <property type="match status" value="1"/>
</dbReference>
<dbReference type="Gene3D" id="3.20.20.80">
    <property type="entry name" value="Glycosidases"/>
    <property type="match status" value="1"/>
</dbReference>
<dbReference type="SMART" id="SM00060">
    <property type="entry name" value="FN3"/>
    <property type="match status" value="1"/>
</dbReference>
<proteinExistence type="inferred from homology"/>